<organism evidence="1 2">
    <name type="scientific">Strongylus vulgaris</name>
    <name type="common">Blood worm</name>
    <dbReference type="NCBI Taxonomy" id="40348"/>
    <lineage>
        <taxon>Eukaryota</taxon>
        <taxon>Metazoa</taxon>
        <taxon>Ecdysozoa</taxon>
        <taxon>Nematoda</taxon>
        <taxon>Chromadorea</taxon>
        <taxon>Rhabditida</taxon>
        <taxon>Rhabditina</taxon>
        <taxon>Rhabditomorpha</taxon>
        <taxon>Strongyloidea</taxon>
        <taxon>Strongylidae</taxon>
        <taxon>Strongylus</taxon>
    </lineage>
</organism>
<protein>
    <submittedName>
        <fullName evidence="1">Uncharacterized protein</fullName>
    </submittedName>
</protein>
<accession>A0A3P7IHP9</accession>
<sequence>MKNLTAMRIILTNEASPAIICISNLTSVQHMFDKNFLEEIFRSKFVKIVAPPELGDIRVSILPNVGPRIQNLLT</sequence>
<dbReference type="Proteomes" id="UP000270094">
    <property type="component" value="Unassembled WGS sequence"/>
</dbReference>
<dbReference type="EMBL" id="UYYB01026996">
    <property type="protein sequence ID" value="VDM72741.1"/>
    <property type="molecule type" value="Genomic_DNA"/>
</dbReference>
<reference evidence="1 2" key="1">
    <citation type="submission" date="2018-11" db="EMBL/GenBank/DDBJ databases">
        <authorList>
            <consortium name="Pathogen Informatics"/>
        </authorList>
    </citation>
    <scope>NUCLEOTIDE SEQUENCE [LARGE SCALE GENOMIC DNA]</scope>
</reference>
<evidence type="ECO:0000313" key="2">
    <source>
        <dbReference type="Proteomes" id="UP000270094"/>
    </source>
</evidence>
<name>A0A3P7IHP9_STRVU</name>
<evidence type="ECO:0000313" key="1">
    <source>
        <dbReference type="EMBL" id="VDM72741.1"/>
    </source>
</evidence>
<gene>
    <name evidence="1" type="ORF">SVUK_LOCUS7739</name>
</gene>
<proteinExistence type="predicted"/>
<keyword evidence="2" id="KW-1185">Reference proteome</keyword>
<dbReference type="AlphaFoldDB" id="A0A3P7IHP9"/>